<keyword evidence="1" id="KW-0175">Coiled coil</keyword>
<keyword evidence="2" id="KW-0472">Membrane</keyword>
<evidence type="ECO:0000256" key="2">
    <source>
        <dbReference type="SAM" id="Phobius"/>
    </source>
</evidence>
<name>A0A507ZSZ3_9FLAO</name>
<keyword evidence="2" id="KW-0812">Transmembrane</keyword>
<evidence type="ECO:0000313" key="4">
    <source>
        <dbReference type="Proteomes" id="UP000317169"/>
    </source>
</evidence>
<dbReference type="RefSeq" id="WP_141421696.1">
    <property type="nucleotide sequence ID" value="NZ_VIAR01000006.1"/>
</dbReference>
<feature type="coiled-coil region" evidence="1">
    <location>
        <begin position="162"/>
        <end position="189"/>
    </location>
</feature>
<gene>
    <name evidence="3" type="ORF">FKR84_07600</name>
</gene>
<proteinExistence type="predicted"/>
<reference evidence="3 4" key="1">
    <citation type="submission" date="2019-06" db="EMBL/GenBank/DDBJ databases">
        <title>Flavibacter putida gen. nov., sp. nov., a novel marine bacterium of the family Flavobacteriaceae isolated from coastal seawater.</title>
        <authorList>
            <person name="Feng X."/>
        </authorList>
    </citation>
    <scope>NUCLEOTIDE SEQUENCE [LARGE SCALE GENOMIC DNA]</scope>
    <source>
        <strain evidence="3 4">PLHSN227</strain>
    </source>
</reference>
<protein>
    <submittedName>
        <fullName evidence="3">Uncharacterized protein</fullName>
    </submittedName>
</protein>
<organism evidence="3 4">
    <name type="scientific">Haloflavibacter putidus</name>
    <dbReference type="NCBI Taxonomy" id="2576776"/>
    <lineage>
        <taxon>Bacteria</taxon>
        <taxon>Pseudomonadati</taxon>
        <taxon>Bacteroidota</taxon>
        <taxon>Flavobacteriia</taxon>
        <taxon>Flavobacteriales</taxon>
        <taxon>Flavobacteriaceae</taxon>
        <taxon>Haloflavibacter</taxon>
    </lineage>
</organism>
<keyword evidence="2" id="KW-1133">Transmembrane helix</keyword>
<dbReference type="Proteomes" id="UP000317169">
    <property type="component" value="Unassembled WGS sequence"/>
</dbReference>
<accession>A0A507ZSZ3</accession>
<feature type="transmembrane region" description="Helical" evidence="2">
    <location>
        <begin position="12"/>
        <end position="33"/>
    </location>
</feature>
<sequence>MAEIKIEKKKPIWPWILLVVLIILALLYFFVFANNDYDDDTIDTDDMEQVQPIDSIEQDSARNTWTDEVNNDSLSGDFTTLSASYFSAMEETSKLGRDTLYTKNTLLKLVDAVKSKAMENQVELETDFSQMRENVMGITEDSTSFSSQKLKNIAKKTVEATKTIQQKEYPQLENKIKEAETSVGEINANAKMNNQQEKIKTFFEKMAAVLKNMN</sequence>
<dbReference type="AlphaFoldDB" id="A0A507ZSZ3"/>
<evidence type="ECO:0000256" key="1">
    <source>
        <dbReference type="SAM" id="Coils"/>
    </source>
</evidence>
<dbReference type="OrthoDB" id="952668at2"/>
<evidence type="ECO:0000313" key="3">
    <source>
        <dbReference type="EMBL" id="TQD38838.1"/>
    </source>
</evidence>
<keyword evidence="4" id="KW-1185">Reference proteome</keyword>
<comment type="caution">
    <text evidence="3">The sequence shown here is derived from an EMBL/GenBank/DDBJ whole genome shotgun (WGS) entry which is preliminary data.</text>
</comment>
<dbReference type="EMBL" id="VIAR01000006">
    <property type="protein sequence ID" value="TQD38838.1"/>
    <property type="molecule type" value="Genomic_DNA"/>
</dbReference>